<protein>
    <submittedName>
        <fullName evidence="2">C2H2-type domain-containing protein</fullName>
    </submittedName>
</protein>
<name>A0AC34G189_9BILA</name>
<proteinExistence type="predicted"/>
<evidence type="ECO:0000313" key="1">
    <source>
        <dbReference type="Proteomes" id="UP000887579"/>
    </source>
</evidence>
<sequence>MMQMQAAAAAHHHQQQQHNHGLQPTIIPTHFQNHPYLNLSDALMMKMGITPPSCNAGSDTESSPASVEQRSPLDLKNSSSPNSSIATNETLPKKILSPLDLTTDLKSDEMICVDDDIPSSSTSVIQSTSSLHSNNNDEKKSSFLHSASSSKDEASTSQQSSPPFQPPSMNHHHPSTGIHHHHSTTTNSIVGATTKIPLIPTGPRGSKERYTCRYCNKVFPRSANLTRHLRTHTGEQPYKCHYCDRCFSISSNLQRHVRNIHNKEKPFKCPQCDRCFGQQTNLDRHVRKHEMHGQLDGDKQLSTTSSNADSGNEATSPGLSFSAASLLSQQAPLTAFAGQ</sequence>
<organism evidence="1 2">
    <name type="scientific">Panagrolaimus sp. ES5</name>
    <dbReference type="NCBI Taxonomy" id="591445"/>
    <lineage>
        <taxon>Eukaryota</taxon>
        <taxon>Metazoa</taxon>
        <taxon>Ecdysozoa</taxon>
        <taxon>Nematoda</taxon>
        <taxon>Chromadorea</taxon>
        <taxon>Rhabditida</taxon>
        <taxon>Tylenchina</taxon>
        <taxon>Panagrolaimomorpha</taxon>
        <taxon>Panagrolaimoidea</taxon>
        <taxon>Panagrolaimidae</taxon>
        <taxon>Panagrolaimus</taxon>
    </lineage>
</organism>
<accession>A0AC34G189</accession>
<reference evidence="2" key="1">
    <citation type="submission" date="2022-11" db="UniProtKB">
        <authorList>
            <consortium name="WormBaseParasite"/>
        </authorList>
    </citation>
    <scope>IDENTIFICATION</scope>
</reference>
<dbReference type="Proteomes" id="UP000887579">
    <property type="component" value="Unplaced"/>
</dbReference>
<dbReference type="WBParaSite" id="ES5_v2.g23267.t1">
    <property type="protein sequence ID" value="ES5_v2.g23267.t1"/>
    <property type="gene ID" value="ES5_v2.g23267"/>
</dbReference>
<evidence type="ECO:0000313" key="2">
    <source>
        <dbReference type="WBParaSite" id="ES5_v2.g23267.t1"/>
    </source>
</evidence>